<dbReference type="EMBL" id="JXBL01000001">
    <property type="protein sequence ID" value="KIE41990.1"/>
    <property type="molecule type" value="Genomic_DNA"/>
</dbReference>
<proteinExistence type="predicted"/>
<dbReference type="InterPro" id="IPR001296">
    <property type="entry name" value="Glyco_trans_1"/>
</dbReference>
<evidence type="ECO:0000259" key="2">
    <source>
        <dbReference type="Pfam" id="PF13579"/>
    </source>
</evidence>
<name>A0A0C1U2H4_9BACT</name>
<dbReference type="AlphaFoldDB" id="A0A0C1U2H4"/>
<dbReference type="Proteomes" id="UP000031433">
    <property type="component" value="Unassembled WGS sequence"/>
</dbReference>
<dbReference type="RefSeq" id="WP_039644141.1">
    <property type="nucleotide sequence ID" value="NZ_JXBL01000001.1"/>
</dbReference>
<evidence type="ECO:0000259" key="1">
    <source>
        <dbReference type="Pfam" id="PF00534"/>
    </source>
</evidence>
<dbReference type="Pfam" id="PF13579">
    <property type="entry name" value="Glyco_trans_4_4"/>
    <property type="match status" value="1"/>
</dbReference>
<dbReference type="PANTHER" id="PTHR12526:SF637">
    <property type="entry name" value="GLYCOSYLTRANSFERASE EPSF-RELATED"/>
    <property type="match status" value="1"/>
</dbReference>
<comment type="caution">
    <text evidence="3">The sequence shown here is derived from an EMBL/GenBank/DDBJ whole genome shotgun (WGS) entry which is preliminary data.</text>
</comment>
<dbReference type="CDD" id="cd03811">
    <property type="entry name" value="GT4_GT28_WabH-like"/>
    <property type="match status" value="1"/>
</dbReference>
<evidence type="ECO:0000313" key="4">
    <source>
        <dbReference type="Proteomes" id="UP000031433"/>
    </source>
</evidence>
<dbReference type="GO" id="GO:0016787">
    <property type="term" value="F:hydrolase activity"/>
    <property type="evidence" value="ECO:0007669"/>
    <property type="project" value="UniProtKB-KW"/>
</dbReference>
<protein>
    <submittedName>
        <fullName evidence="3">Glycoside hydrolase</fullName>
    </submittedName>
</protein>
<dbReference type="InterPro" id="IPR028098">
    <property type="entry name" value="Glyco_trans_4-like_N"/>
</dbReference>
<evidence type="ECO:0000313" key="3">
    <source>
        <dbReference type="EMBL" id="KIE41990.1"/>
    </source>
</evidence>
<keyword evidence="4" id="KW-1185">Reference proteome</keyword>
<sequence length="376" mass="40755">MKVLHVIDSDGLYGAEIMLLNLAAEQAAMGFEPVIASIGEPRIGEKPLETEATRRGLRVERFRMRPGPNIAGAFRVLRFAWHEGCDVLHSHGYKGNILFGFMPRAVRRVPMVATLHGWTWTGGMDRMGLYEWLDRLSLRFVDAVVMVNGAMRQKIDLPSVHVVPNGIPLIGEADRRAAPLDPRIVEFCRGGITLGAIGRLSPEKGFDILLDAVREVAEHHPDIRLVILGEGEARGGLEAKIRELGLTERVLLPGYVPDAGCYLPLFRVFVLSSLTEGLPMVILEAMQAGVPIVATRVGGVPEVLQEGEAGVLVPAPSAGDLATGIKHIIADEAGARDMAAVARQRLEANYSAIAMAQKYQGIYDRLATWSAGGHSA</sequence>
<dbReference type="GO" id="GO:0016757">
    <property type="term" value="F:glycosyltransferase activity"/>
    <property type="evidence" value="ECO:0007669"/>
    <property type="project" value="UniProtKB-ARBA"/>
</dbReference>
<accession>A0A0C1U2H4</accession>
<dbReference type="SUPFAM" id="SSF53756">
    <property type="entry name" value="UDP-Glycosyltransferase/glycogen phosphorylase"/>
    <property type="match status" value="1"/>
</dbReference>
<dbReference type="PANTHER" id="PTHR12526">
    <property type="entry name" value="GLYCOSYLTRANSFERASE"/>
    <property type="match status" value="1"/>
</dbReference>
<feature type="domain" description="Glycosyltransferase subfamily 4-like N-terminal" evidence="2">
    <location>
        <begin position="14"/>
        <end position="166"/>
    </location>
</feature>
<feature type="domain" description="Glycosyl transferase family 1" evidence="1">
    <location>
        <begin position="194"/>
        <end position="344"/>
    </location>
</feature>
<reference evidence="3 4" key="1">
    <citation type="submission" date="2015-01" db="EMBL/GenBank/DDBJ databases">
        <title>Genome sequence of the anaerobic bacterium Geobacter soli GSS01, a dissimilatory Fe(III) reducer from soil.</title>
        <authorList>
            <person name="Yang G."/>
            <person name="Zhou S."/>
        </authorList>
    </citation>
    <scope>NUCLEOTIDE SEQUENCE [LARGE SCALE GENOMIC DNA]</scope>
    <source>
        <strain evidence="3 4">GSS01</strain>
    </source>
</reference>
<gene>
    <name evidence="3" type="ORF">SE37_04770</name>
</gene>
<dbReference type="Gene3D" id="3.40.50.2000">
    <property type="entry name" value="Glycogen Phosphorylase B"/>
    <property type="match status" value="2"/>
</dbReference>
<organism evidence="3 4">
    <name type="scientific">Geobacter soli</name>
    <dbReference type="NCBI Taxonomy" id="1510391"/>
    <lineage>
        <taxon>Bacteria</taxon>
        <taxon>Pseudomonadati</taxon>
        <taxon>Thermodesulfobacteriota</taxon>
        <taxon>Desulfuromonadia</taxon>
        <taxon>Geobacterales</taxon>
        <taxon>Geobacteraceae</taxon>
        <taxon>Geobacter</taxon>
    </lineage>
</organism>
<keyword evidence="3" id="KW-0378">Hydrolase</keyword>
<dbReference type="Pfam" id="PF00534">
    <property type="entry name" value="Glycos_transf_1"/>
    <property type="match status" value="1"/>
</dbReference>